<evidence type="ECO:0000259" key="1">
    <source>
        <dbReference type="PROSITE" id="PS50965"/>
    </source>
</evidence>
<gene>
    <name evidence="2" type="ORF">C6Y45_11235</name>
</gene>
<dbReference type="Pfam" id="PF08378">
    <property type="entry name" value="NERD"/>
    <property type="match status" value="1"/>
</dbReference>
<name>A0A2T4U531_9BACI</name>
<keyword evidence="3" id="KW-1185">Reference proteome</keyword>
<dbReference type="PROSITE" id="PS50965">
    <property type="entry name" value="NERD"/>
    <property type="match status" value="1"/>
</dbReference>
<dbReference type="AlphaFoldDB" id="A0A2T4U531"/>
<dbReference type="RefSeq" id="WP_107585319.1">
    <property type="nucleotide sequence ID" value="NZ_PZJJ01000018.1"/>
</dbReference>
<evidence type="ECO:0000313" key="3">
    <source>
        <dbReference type="Proteomes" id="UP000240509"/>
    </source>
</evidence>
<evidence type="ECO:0000313" key="2">
    <source>
        <dbReference type="EMBL" id="PTL38465.1"/>
    </source>
</evidence>
<organism evidence="2 3">
    <name type="scientific">Alkalicoccus saliphilus</name>
    <dbReference type="NCBI Taxonomy" id="200989"/>
    <lineage>
        <taxon>Bacteria</taxon>
        <taxon>Bacillati</taxon>
        <taxon>Bacillota</taxon>
        <taxon>Bacilli</taxon>
        <taxon>Bacillales</taxon>
        <taxon>Bacillaceae</taxon>
        <taxon>Alkalicoccus</taxon>
    </lineage>
</organism>
<dbReference type="Proteomes" id="UP000240509">
    <property type="component" value="Unassembled WGS sequence"/>
</dbReference>
<reference evidence="2 3" key="1">
    <citation type="submission" date="2018-03" db="EMBL/GenBank/DDBJ databases">
        <title>Alkalicoccus saliphilus sp. nov., isolated from a mineral pool.</title>
        <authorList>
            <person name="Zhao B."/>
        </authorList>
    </citation>
    <scope>NUCLEOTIDE SEQUENCE [LARGE SCALE GENOMIC DNA]</scope>
    <source>
        <strain evidence="2 3">6AG</strain>
    </source>
</reference>
<feature type="domain" description="NERD" evidence="1">
    <location>
        <begin position="40"/>
        <end position="159"/>
    </location>
</feature>
<dbReference type="OrthoDB" id="569879at2"/>
<proteinExistence type="predicted"/>
<sequence>MTNDVEKPLYLEQYEALLRRLPERHPKYARASADYQKYAAGFQGEENLTYTLAMLNLHKEAFIRRGLRLKSVSNDYYFQIDLLIVTPCFLYIGEVKNYSGELLFEPHYGQVTQIKGETTATFPCPLQQGRRQARQLTTWLEQHGIKQLPVHSHVLLANPRTRISAEKQITDLYHAALLPEILDSLCLNHTKRVLTKKQIVGLEKLFAKENVEGTYSLLEKYDLRPQEILQSITCPSCSSRLLKRRRGGWDCTACGSKKQLLHVEALRDLALLYTDFHPLGMYRILLGHISVNTARKLLDPYVTVKGNRRSREYKVVLEKFQ</sequence>
<dbReference type="EMBL" id="PZJJ01000018">
    <property type="protein sequence ID" value="PTL38465.1"/>
    <property type="molecule type" value="Genomic_DNA"/>
</dbReference>
<protein>
    <recommendedName>
        <fullName evidence="1">NERD domain-containing protein</fullName>
    </recommendedName>
</protein>
<comment type="caution">
    <text evidence="2">The sequence shown here is derived from an EMBL/GenBank/DDBJ whole genome shotgun (WGS) entry which is preliminary data.</text>
</comment>
<dbReference type="InterPro" id="IPR011528">
    <property type="entry name" value="NERD"/>
</dbReference>
<accession>A0A2T4U531</accession>